<gene>
    <name evidence="1" type="ORF">AVDCRST_MAG93-3882</name>
</gene>
<proteinExistence type="predicted"/>
<protein>
    <submittedName>
        <fullName evidence="1">Uncharacterized protein</fullName>
    </submittedName>
</protein>
<dbReference type="AlphaFoldDB" id="A0A6J4JY65"/>
<organism evidence="1">
    <name type="scientific">uncultured Chloroflexia bacterium</name>
    <dbReference type="NCBI Taxonomy" id="1672391"/>
    <lineage>
        <taxon>Bacteria</taxon>
        <taxon>Bacillati</taxon>
        <taxon>Chloroflexota</taxon>
        <taxon>Chloroflexia</taxon>
        <taxon>environmental samples</taxon>
    </lineage>
</organism>
<reference evidence="1" key="1">
    <citation type="submission" date="2020-02" db="EMBL/GenBank/DDBJ databases">
        <authorList>
            <person name="Meier V. D."/>
        </authorList>
    </citation>
    <scope>NUCLEOTIDE SEQUENCE</scope>
    <source>
        <strain evidence="1">AVDCRST_MAG93</strain>
    </source>
</reference>
<name>A0A6J4JY65_9CHLR</name>
<accession>A0A6J4JY65</accession>
<sequence length="38" mass="4039">MCRALATRAVFTHKPLLSLVQPTVDGLTIPTGDPHPAL</sequence>
<evidence type="ECO:0000313" key="1">
    <source>
        <dbReference type="EMBL" id="CAA9290867.1"/>
    </source>
</evidence>
<dbReference type="EMBL" id="CADCTR010001319">
    <property type="protein sequence ID" value="CAA9290867.1"/>
    <property type="molecule type" value="Genomic_DNA"/>
</dbReference>